<reference evidence="2" key="2">
    <citation type="submission" date="2021-01" db="UniProtKB">
        <authorList>
            <consortium name="EnsemblMetazoa"/>
        </authorList>
    </citation>
    <scope>IDENTIFICATION</scope>
</reference>
<dbReference type="PANTHER" id="PTHR28617">
    <property type="entry name" value="CILIA- AND FLAGELLA-ASSOCIATED PROTEIN 77"/>
    <property type="match status" value="1"/>
</dbReference>
<dbReference type="RefSeq" id="XP_780064.2">
    <property type="nucleotide sequence ID" value="XM_774971.5"/>
</dbReference>
<dbReference type="Proteomes" id="UP000007110">
    <property type="component" value="Unassembled WGS sequence"/>
</dbReference>
<dbReference type="InterPro" id="IPR029147">
    <property type="entry name" value="CFAP77"/>
</dbReference>
<evidence type="ECO:0008006" key="5">
    <source>
        <dbReference type="Google" id="ProtNLM"/>
    </source>
</evidence>
<dbReference type="CTD" id="389799"/>
<dbReference type="EnsemblMetazoa" id="XM_774971">
    <property type="protein sequence ID" value="XP_780064"/>
    <property type="gene ID" value="LOC574620"/>
</dbReference>
<feature type="region of interest" description="Disordered" evidence="1">
    <location>
        <begin position="1"/>
        <end position="61"/>
    </location>
</feature>
<protein>
    <recommendedName>
        <fullName evidence="5">Cilia- and flagella-associated protein 77</fullName>
    </recommendedName>
</protein>
<evidence type="ECO:0007829" key="4">
    <source>
        <dbReference type="PDB" id="8SNB"/>
    </source>
</evidence>
<accession>A0A7M7TG06</accession>
<organism evidence="2 3">
    <name type="scientific">Strongylocentrotus purpuratus</name>
    <name type="common">Purple sea urchin</name>
    <dbReference type="NCBI Taxonomy" id="7668"/>
    <lineage>
        <taxon>Eukaryota</taxon>
        <taxon>Metazoa</taxon>
        <taxon>Echinodermata</taxon>
        <taxon>Eleutherozoa</taxon>
        <taxon>Echinozoa</taxon>
        <taxon>Echinoidea</taxon>
        <taxon>Euechinoidea</taxon>
        <taxon>Echinacea</taxon>
        <taxon>Camarodonta</taxon>
        <taxon>Echinidea</taxon>
        <taxon>Strongylocentrotidae</taxon>
        <taxon>Strongylocentrotus</taxon>
    </lineage>
</organism>
<name>A0A7M7TG06_STRPU</name>
<evidence type="ECO:0000313" key="2">
    <source>
        <dbReference type="EnsemblMetazoa" id="XP_780064"/>
    </source>
</evidence>
<dbReference type="OMA" id="QPTCPQE"/>
<dbReference type="AlphaFoldDB" id="A0A7M7TG06"/>
<keyword evidence="4" id="KW-0002">3D-structure</keyword>
<dbReference type="Pfam" id="PF14825">
    <property type="entry name" value="CFAP77"/>
    <property type="match status" value="1"/>
</dbReference>
<dbReference type="InParanoid" id="A0A7M7TG06"/>
<dbReference type="PDB" id="8SNB">
    <property type="method" value="EM"/>
    <property type="resolution" value="3.30 A"/>
    <property type="chains" value="4N/4O/4P/4Q=1-243"/>
</dbReference>
<dbReference type="KEGG" id="spu:574620"/>
<evidence type="ECO:0000256" key="1">
    <source>
        <dbReference type="SAM" id="MobiDB-lite"/>
    </source>
</evidence>
<reference evidence="3" key="1">
    <citation type="submission" date="2015-02" db="EMBL/GenBank/DDBJ databases">
        <title>Genome sequencing for Strongylocentrotus purpuratus.</title>
        <authorList>
            <person name="Murali S."/>
            <person name="Liu Y."/>
            <person name="Vee V."/>
            <person name="English A."/>
            <person name="Wang M."/>
            <person name="Skinner E."/>
            <person name="Han Y."/>
            <person name="Muzny D.M."/>
            <person name="Worley K.C."/>
            <person name="Gibbs R.A."/>
        </authorList>
    </citation>
    <scope>NUCLEOTIDE SEQUENCE</scope>
</reference>
<feature type="compositionally biased region" description="Pro residues" evidence="1">
    <location>
        <begin position="1"/>
        <end position="10"/>
    </location>
</feature>
<reference evidence="4" key="3">
    <citation type="journal article" date="2023" name="Cell">
        <title>Structural specializations of the sperm tail.</title>
        <authorList>
            <person name="Leung M.R."/>
            <person name="Zeng J."/>
            <person name="Wang X."/>
            <person name="Roelofs M.C."/>
            <person name="Huang W."/>
            <person name="Zenezini Chiozzi R."/>
            <person name="Hevler J.F."/>
            <person name="Heck A.J.R."/>
            <person name="Dutcher S.K."/>
            <person name="Brown A."/>
            <person name="Zhang R."/>
            <person name="Zeev-Ben-Mordehai T."/>
        </authorList>
    </citation>
    <scope>STRUCTURE BY ELECTRON MICROSCOPY (3.30 ANGSTROMS)</scope>
</reference>
<sequence length="243" mass="27642">MSAPSTPPFDNPLLKKSQLGRPLQRGYSLPGDVNFTYGRPNVTKDNGASEALSGWSPSGPLMPITGHTERKPERDFIALNKACIGAGLVTASDQFQYRATHDVRRRISDEEKSKSKVKRIPASMTFGISTRPSTPVFDLLEHKYQDRWLQERRKTELTKRERHQQKQNMNRGIYETRASLLRKFCPPVEDPPLWQMSRFSRQLPHLETFRSPNAHHEAFAHHATDCTARTGTFGHGIYESAKS</sequence>
<dbReference type="PANTHER" id="PTHR28617:SF1">
    <property type="entry name" value="CILIA- AND FLAGELLA-ASSOCIATED PROTEIN 77"/>
    <property type="match status" value="1"/>
</dbReference>
<keyword evidence="3" id="KW-1185">Reference proteome</keyword>
<dbReference type="EMDB" id="EMD-40619"/>
<dbReference type="OrthoDB" id="532484at2759"/>
<dbReference type="FunCoup" id="A0A7M7TG06">
    <property type="interactions" value="95"/>
</dbReference>
<proteinExistence type="evidence at protein level"/>
<dbReference type="GeneID" id="574620"/>
<evidence type="ECO:0000313" key="3">
    <source>
        <dbReference type="Proteomes" id="UP000007110"/>
    </source>
</evidence>